<keyword evidence="4 18" id="KW-0808">Transferase</keyword>
<dbReference type="FunFam" id="3.30.420.10:FF:000012">
    <property type="entry name" value="DNA polymerase III subunit epsilon"/>
    <property type="match status" value="1"/>
</dbReference>
<feature type="active site" description="Proton acceptor" evidence="15">
    <location>
        <position position="153"/>
    </location>
</feature>
<dbReference type="GO" id="GO:0003887">
    <property type="term" value="F:DNA-directed DNA polymerase activity"/>
    <property type="evidence" value="ECO:0007669"/>
    <property type="project" value="UniProtKB-KW"/>
</dbReference>
<dbReference type="GO" id="GO:0003677">
    <property type="term" value="F:DNA binding"/>
    <property type="evidence" value="ECO:0007669"/>
    <property type="project" value="InterPro"/>
</dbReference>
<proteinExistence type="predicted"/>
<dbReference type="InterPro" id="IPR012337">
    <property type="entry name" value="RNaseH-like_sf"/>
</dbReference>
<feature type="binding site" evidence="16">
    <location>
        <position position="158"/>
    </location>
    <ligand>
        <name>substrate</name>
    </ligand>
</feature>
<keyword evidence="6 18" id="KW-0235">DNA replication</keyword>
<evidence type="ECO:0000313" key="21">
    <source>
        <dbReference type="Proteomes" id="UP000234271"/>
    </source>
</evidence>
<keyword evidence="8 17" id="KW-0479">Metal-binding</keyword>
<keyword evidence="13 17" id="KW-0464">Manganese</keyword>
<evidence type="ECO:0000256" key="12">
    <source>
        <dbReference type="ARBA" id="ARBA00022932"/>
    </source>
</evidence>
<dbReference type="InterPro" id="IPR013520">
    <property type="entry name" value="Ribonucl_H"/>
</dbReference>
<gene>
    <name evidence="18 20" type="primary">dnaQ</name>
    <name evidence="20" type="ORF">BLE401_13110</name>
</gene>
<evidence type="ECO:0000256" key="15">
    <source>
        <dbReference type="PIRSR" id="PIRSR606309-1"/>
    </source>
</evidence>
<evidence type="ECO:0000256" key="11">
    <source>
        <dbReference type="ARBA" id="ARBA00022842"/>
    </source>
</evidence>
<feature type="binding site" evidence="16">
    <location>
        <position position="9"/>
    </location>
    <ligand>
        <name>substrate</name>
    </ligand>
</feature>
<dbReference type="OrthoDB" id="9804290at2"/>
<dbReference type="KEGG" id="blep:AL038_11160"/>
<dbReference type="Proteomes" id="UP000234271">
    <property type="component" value="Chromosome"/>
</dbReference>
<feature type="binding site" evidence="17">
    <location>
        <position position="7"/>
    </location>
    <ligand>
        <name>a divalent metal cation</name>
        <dbReference type="ChEBI" id="CHEBI:60240"/>
        <label>1</label>
        <note>catalytic</note>
    </ligand>
</feature>
<name>A0A2N9YGB6_9GAMM</name>
<keyword evidence="12 18" id="KW-0239">DNA-directed DNA polymerase</keyword>
<evidence type="ECO:0000256" key="8">
    <source>
        <dbReference type="ARBA" id="ARBA00022723"/>
    </source>
</evidence>
<feature type="binding site" evidence="17">
    <location>
        <position position="158"/>
    </location>
    <ligand>
        <name>a divalent metal cation</name>
        <dbReference type="ChEBI" id="CHEBI:60240"/>
        <label>1</label>
        <note>catalytic</note>
    </ligand>
</feature>
<dbReference type="GO" id="GO:0005829">
    <property type="term" value="C:cytosol"/>
    <property type="evidence" value="ECO:0007669"/>
    <property type="project" value="TreeGrafter"/>
</dbReference>
<organism evidence="20 21">
    <name type="scientific">Beggiatoa leptomitoformis</name>
    <dbReference type="NCBI Taxonomy" id="288004"/>
    <lineage>
        <taxon>Bacteria</taxon>
        <taxon>Pseudomonadati</taxon>
        <taxon>Pseudomonadota</taxon>
        <taxon>Gammaproteobacteria</taxon>
        <taxon>Thiotrichales</taxon>
        <taxon>Thiotrichaceae</taxon>
        <taxon>Beggiatoa</taxon>
    </lineage>
</organism>
<dbReference type="InterPro" id="IPR006054">
    <property type="entry name" value="DnaQ"/>
</dbReference>
<evidence type="ECO:0000259" key="19">
    <source>
        <dbReference type="SMART" id="SM00479"/>
    </source>
</evidence>
<comment type="subunit">
    <text evidence="18">DNA polymerase III contains a core (composed of alpha, epsilon and theta chains) that associates with a tau subunit. This core dimerizes to form the POLIII' complex. PolIII' associates with the gamma complex (composed of gamma, delta, delta', psi and chi chains) and with the beta chain to form the complete DNA polymerase III complex.</text>
</comment>
<evidence type="ECO:0000256" key="4">
    <source>
        <dbReference type="ARBA" id="ARBA00022679"/>
    </source>
</evidence>
<comment type="catalytic activity">
    <reaction evidence="14 18">
        <text>DNA(n) + a 2'-deoxyribonucleoside 5'-triphosphate = DNA(n+1) + diphosphate</text>
        <dbReference type="Rhea" id="RHEA:22508"/>
        <dbReference type="Rhea" id="RHEA-COMP:17339"/>
        <dbReference type="Rhea" id="RHEA-COMP:17340"/>
        <dbReference type="ChEBI" id="CHEBI:33019"/>
        <dbReference type="ChEBI" id="CHEBI:61560"/>
        <dbReference type="ChEBI" id="CHEBI:173112"/>
        <dbReference type="EC" id="2.7.7.7"/>
    </reaction>
</comment>
<keyword evidence="11 17" id="KW-0460">Magnesium</keyword>
<dbReference type="AlphaFoldDB" id="A0A2N9YGB6"/>
<dbReference type="NCBIfam" id="TIGR01406">
    <property type="entry name" value="dnaQ_proteo"/>
    <property type="match status" value="1"/>
</dbReference>
<accession>A0A2N9YGB6</accession>
<evidence type="ECO:0000256" key="16">
    <source>
        <dbReference type="PIRSR" id="PIRSR606309-2"/>
    </source>
</evidence>
<sequence length="249" mass="28042">MRQIVLDTETTGLSPKEGHKIIEIGCIEIVNRRPTKNHFHCYLNPERDVPEDSIAIHGITAEFLQDKPKFVEIVQDFMHFIRDAELIIHNADFDIGFINHELQALKQNWQPLKDYCKVTDTLKMARTLFPGQKANLDALCKRYGIDNSHREVHGALLDAELLADVYLAMTGGQTSLLGGGTQQQNVTNQQAAVVIKRLSADRPPLVVLAATALEMEAHQKRLIAIDKASGGKCLWQKMAEKLERNKEIQ</sequence>
<keyword evidence="5 18" id="KW-0548">Nucleotidyltransferase</keyword>
<comment type="function">
    <text evidence="18">DNA polymerase III is a complex, multichain enzyme responsible for most of the replicative synthesis in bacteria. The epsilon subunit contain the editing function and is a proofreading 3'-5' exonuclease.</text>
</comment>
<dbReference type="NCBIfam" id="NF004316">
    <property type="entry name" value="PRK05711.1"/>
    <property type="match status" value="1"/>
</dbReference>
<dbReference type="SMART" id="SM00479">
    <property type="entry name" value="EXOIII"/>
    <property type="match status" value="1"/>
</dbReference>
<dbReference type="InterPro" id="IPR036397">
    <property type="entry name" value="RNaseH_sf"/>
</dbReference>
<dbReference type="GO" id="GO:0046872">
    <property type="term" value="F:metal ion binding"/>
    <property type="evidence" value="ECO:0007669"/>
    <property type="project" value="UniProtKB-KW"/>
</dbReference>
<evidence type="ECO:0000256" key="5">
    <source>
        <dbReference type="ARBA" id="ARBA00022695"/>
    </source>
</evidence>
<comment type="cofactor">
    <cofactor evidence="17">
        <name>Mg(2+)</name>
        <dbReference type="ChEBI" id="CHEBI:18420"/>
    </cofactor>
    <cofactor evidence="17">
        <name>Mn(2+)</name>
        <dbReference type="ChEBI" id="CHEBI:29035"/>
    </cofactor>
    <text evidence="17">Binds 2 divalent metal cations. Magnesium or manganese.</text>
</comment>
<dbReference type="NCBIfam" id="TIGR00573">
    <property type="entry name" value="dnaq"/>
    <property type="match status" value="1"/>
</dbReference>
<evidence type="ECO:0000256" key="6">
    <source>
        <dbReference type="ARBA" id="ARBA00022705"/>
    </source>
</evidence>
<dbReference type="Gene3D" id="3.30.420.10">
    <property type="entry name" value="Ribonuclease H-like superfamily/Ribonuclease H"/>
    <property type="match status" value="1"/>
</dbReference>
<keyword evidence="21" id="KW-1185">Reference proteome</keyword>
<evidence type="ECO:0000313" key="20">
    <source>
        <dbReference type="EMBL" id="AUI69537.1"/>
    </source>
</evidence>
<dbReference type="RefSeq" id="WP_062152857.1">
    <property type="nucleotide sequence ID" value="NZ_CP012373.2"/>
</dbReference>
<keyword evidence="10 18" id="KW-0269">Exonuclease</keyword>
<evidence type="ECO:0000256" key="9">
    <source>
        <dbReference type="ARBA" id="ARBA00022801"/>
    </source>
</evidence>
<evidence type="ECO:0000256" key="17">
    <source>
        <dbReference type="PIRSR" id="PIRSR606309-3"/>
    </source>
</evidence>
<evidence type="ECO:0000256" key="2">
    <source>
        <dbReference type="ARBA" id="ARBA00012417"/>
    </source>
</evidence>
<evidence type="ECO:0000256" key="10">
    <source>
        <dbReference type="ARBA" id="ARBA00022839"/>
    </source>
</evidence>
<evidence type="ECO:0000256" key="3">
    <source>
        <dbReference type="ARBA" id="ARBA00020352"/>
    </source>
</evidence>
<reference evidence="21" key="1">
    <citation type="submission" date="2016-12" db="EMBL/GenBank/DDBJ databases">
        <title>Complete Genome Sequence of Beggiatoa leptomitiformis D-401.</title>
        <authorList>
            <person name="Fomenkov A."/>
            <person name="Vincze T."/>
            <person name="Grabovich M."/>
            <person name="Anton B.P."/>
            <person name="Dubinina G."/>
            <person name="Orlova M."/>
            <person name="Belousova E."/>
            <person name="Roberts R.J."/>
        </authorList>
    </citation>
    <scope>NUCLEOTIDE SEQUENCE [LARGE SCALE GENOMIC DNA]</scope>
    <source>
        <strain evidence="21">D-401</strain>
    </source>
</reference>
<evidence type="ECO:0000256" key="1">
    <source>
        <dbReference type="ARBA" id="ARBA00001936"/>
    </source>
</evidence>
<comment type="cofactor">
    <cofactor evidence="1 18">
        <name>Mn(2+)</name>
        <dbReference type="ChEBI" id="CHEBI:29035"/>
    </cofactor>
</comment>
<dbReference type="SUPFAM" id="SSF53098">
    <property type="entry name" value="Ribonuclease H-like"/>
    <property type="match status" value="1"/>
</dbReference>
<dbReference type="InterPro" id="IPR006309">
    <property type="entry name" value="DnaQ_proteo"/>
</dbReference>
<evidence type="ECO:0000256" key="13">
    <source>
        <dbReference type="ARBA" id="ARBA00023211"/>
    </source>
</evidence>
<dbReference type="STRING" id="288004.AL038_11160"/>
<dbReference type="GO" id="GO:0008408">
    <property type="term" value="F:3'-5' exonuclease activity"/>
    <property type="evidence" value="ECO:0007669"/>
    <property type="project" value="TreeGrafter"/>
</dbReference>
<evidence type="ECO:0000256" key="14">
    <source>
        <dbReference type="ARBA" id="ARBA00049244"/>
    </source>
</evidence>
<dbReference type="EC" id="2.7.7.7" evidence="2 18"/>
<evidence type="ECO:0000256" key="18">
    <source>
        <dbReference type="RuleBase" id="RU364087"/>
    </source>
</evidence>
<feature type="binding site" evidence="17">
    <location>
        <position position="9"/>
    </location>
    <ligand>
        <name>a divalent metal cation</name>
        <dbReference type="ChEBI" id="CHEBI:60240"/>
        <label>1</label>
        <note>catalytic</note>
    </ligand>
</feature>
<dbReference type="PANTHER" id="PTHR30231">
    <property type="entry name" value="DNA POLYMERASE III SUBUNIT EPSILON"/>
    <property type="match status" value="1"/>
</dbReference>
<feature type="binding site" evidence="16">
    <location>
        <position position="7"/>
    </location>
    <ligand>
        <name>substrate</name>
    </ligand>
</feature>
<evidence type="ECO:0000256" key="7">
    <source>
        <dbReference type="ARBA" id="ARBA00022722"/>
    </source>
</evidence>
<dbReference type="EMBL" id="CP018889">
    <property type="protein sequence ID" value="AUI69537.1"/>
    <property type="molecule type" value="Genomic_DNA"/>
</dbReference>
<dbReference type="PANTHER" id="PTHR30231:SF41">
    <property type="entry name" value="DNA POLYMERASE III SUBUNIT EPSILON"/>
    <property type="match status" value="1"/>
</dbReference>
<dbReference type="CDD" id="cd06131">
    <property type="entry name" value="DNA_pol_III_epsilon_Ecoli_like"/>
    <property type="match status" value="1"/>
</dbReference>
<keyword evidence="7 18" id="KW-0540">Nuclease</keyword>
<feature type="binding site" evidence="16">
    <location>
        <position position="57"/>
    </location>
    <ligand>
        <name>substrate</name>
    </ligand>
</feature>
<dbReference type="Pfam" id="PF00929">
    <property type="entry name" value="RNase_T"/>
    <property type="match status" value="1"/>
</dbReference>
<protein>
    <recommendedName>
        <fullName evidence="3 18">DNA polymerase III subunit epsilon</fullName>
        <ecNumber evidence="2 18">2.7.7.7</ecNumber>
    </recommendedName>
</protein>
<dbReference type="GO" id="GO:0045004">
    <property type="term" value="P:DNA replication proofreading"/>
    <property type="evidence" value="ECO:0007669"/>
    <property type="project" value="TreeGrafter"/>
</dbReference>
<keyword evidence="9 18" id="KW-0378">Hydrolase</keyword>
<feature type="domain" description="Exonuclease" evidence="19">
    <location>
        <begin position="2"/>
        <end position="175"/>
    </location>
</feature>